<accession>A0A5C8PR19</accession>
<dbReference type="PANTHER" id="PTHR30383">
    <property type="entry name" value="THIOESTERASE 1/PROTEASE 1/LYSOPHOSPHOLIPASE L1"/>
    <property type="match status" value="1"/>
</dbReference>
<reference evidence="2 3" key="1">
    <citation type="submission" date="2019-06" db="EMBL/GenBank/DDBJ databases">
        <title>New taxonomy in bacterial strain CC-CFT640, isolated from vineyard.</title>
        <authorList>
            <person name="Lin S.-Y."/>
            <person name="Tsai C.-F."/>
            <person name="Young C.-C."/>
        </authorList>
    </citation>
    <scope>NUCLEOTIDE SEQUENCE [LARGE SCALE GENOMIC DNA]</scope>
    <source>
        <strain evidence="2 3">CC-CFT640</strain>
    </source>
</reference>
<dbReference type="CDD" id="cd00229">
    <property type="entry name" value="SGNH_hydrolase"/>
    <property type="match status" value="1"/>
</dbReference>
<keyword evidence="2" id="KW-0378">Hydrolase</keyword>
<organism evidence="2 3">
    <name type="scientific">Vineibacter terrae</name>
    <dbReference type="NCBI Taxonomy" id="2586908"/>
    <lineage>
        <taxon>Bacteria</taxon>
        <taxon>Pseudomonadati</taxon>
        <taxon>Pseudomonadota</taxon>
        <taxon>Alphaproteobacteria</taxon>
        <taxon>Hyphomicrobiales</taxon>
        <taxon>Vineibacter</taxon>
    </lineage>
</organism>
<evidence type="ECO:0000313" key="2">
    <source>
        <dbReference type="EMBL" id="TXL77067.1"/>
    </source>
</evidence>
<dbReference type="InterPro" id="IPR036514">
    <property type="entry name" value="SGNH_hydro_sf"/>
</dbReference>
<dbReference type="InterPro" id="IPR013830">
    <property type="entry name" value="SGNH_hydro"/>
</dbReference>
<dbReference type="SUPFAM" id="SSF52266">
    <property type="entry name" value="SGNH hydrolase"/>
    <property type="match status" value="1"/>
</dbReference>
<protein>
    <submittedName>
        <fullName evidence="2">SGNH/GDSL hydrolase family protein</fullName>
    </submittedName>
</protein>
<sequence>MKNILSSIVMFVVSVVVALGIGEAALRFKNADMRNYDIEMWRYALELKKRSDDPVLGHDHQRSKSAVLQSVEIRTNELGLRGGPTPPVEPGQRRILFLGSSVTLGWGVPEKDTVEARLQEMFKAQGDNVVVMNAGIGNYNAERYAQRFLTELTATQPTDIVVHYFVRDAEKLDAGGGNWFLRNSQLAVTLWIAGSRLFGESGEKSLVDHYKQVYEPSQPGYQAMLAALKRLKDYAASKNIRVYLAMTPDVHDLVDYKFDFIHERMKAVAGEDGFSYVDLLPAMRNLKPEELWSMPGDPHPNSLGHKLMAEALFPALQLGK</sequence>
<name>A0A5C8PR19_9HYPH</name>
<dbReference type="Proteomes" id="UP000321638">
    <property type="component" value="Unassembled WGS sequence"/>
</dbReference>
<dbReference type="RefSeq" id="WP_147846767.1">
    <property type="nucleotide sequence ID" value="NZ_VDUZ01000009.1"/>
</dbReference>
<dbReference type="AlphaFoldDB" id="A0A5C8PR19"/>
<proteinExistence type="predicted"/>
<evidence type="ECO:0000259" key="1">
    <source>
        <dbReference type="Pfam" id="PF13472"/>
    </source>
</evidence>
<dbReference type="PANTHER" id="PTHR30383:SF5">
    <property type="entry name" value="SGNH HYDROLASE-TYPE ESTERASE DOMAIN-CONTAINING PROTEIN"/>
    <property type="match status" value="1"/>
</dbReference>
<dbReference type="Gene3D" id="3.40.50.1110">
    <property type="entry name" value="SGNH hydrolase"/>
    <property type="match status" value="1"/>
</dbReference>
<comment type="caution">
    <text evidence="2">The sequence shown here is derived from an EMBL/GenBank/DDBJ whole genome shotgun (WGS) entry which is preliminary data.</text>
</comment>
<feature type="domain" description="SGNH hydrolase-type esterase" evidence="1">
    <location>
        <begin position="97"/>
        <end position="307"/>
    </location>
</feature>
<gene>
    <name evidence="2" type="ORF">FHP25_09865</name>
</gene>
<dbReference type="InterPro" id="IPR051532">
    <property type="entry name" value="Ester_Hydrolysis_Enzymes"/>
</dbReference>
<evidence type="ECO:0000313" key="3">
    <source>
        <dbReference type="Proteomes" id="UP000321638"/>
    </source>
</evidence>
<dbReference type="GO" id="GO:0004622">
    <property type="term" value="F:phosphatidylcholine lysophospholipase activity"/>
    <property type="evidence" value="ECO:0007669"/>
    <property type="project" value="TreeGrafter"/>
</dbReference>
<keyword evidence="3" id="KW-1185">Reference proteome</keyword>
<dbReference type="OrthoDB" id="916975at2"/>
<dbReference type="Pfam" id="PF13472">
    <property type="entry name" value="Lipase_GDSL_2"/>
    <property type="match status" value="1"/>
</dbReference>
<dbReference type="EMBL" id="VDUZ01000009">
    <property type="protein sequence ID" value="TXL77067.1"/>
    <property type="molecule type" value="Genomic_DNA"/>
</dbReference>